<reference evidence="1" key="2">
    <citation type="journal article" date="2015" name="Fish Shellfish Immunol.">
        <title>Early steps in the European eel (Anguilla anguilla)-Vibrio vulnificus interaction in the gills: Role of the RtxA13 toxin.</title>
        <authorList>
            <person name="Callol A."/>
            <person name="Pajuelo D."/>
            <person name="Ebbesson L."/>
            <person name="Teles M."/>
            <person name="MacKenzie S."/>
            <person name="Amaro C."/>
        </authorList>
    </citation>
    <scope>NUCLEOTIDE SEQUENCE</scope>
</reference>
<accession>A0A0E9RWN9</accession>
<name>A0A0E9RWN9_ANGAN</name>
<reference evidence="1" key="1">
    <citation type="submission" date="2014-11" db="EMBL/GenBank/DDBJ databases">
        <authorList>
            <person name="Amaro Gonzalez C."/>
        </authorList>
    </citation>
    <scope>NUCLEOTIDE SEQUENCE</scope>
</reference>
<dbReference type="EMBL" id="GBXM01075330">
    <property type="protein sequence ID" value="JAH33247.1"/>
    <property type="molecule type" value="Transcribed_RNA"/>
</dbReference>
<evidence type="ECO:0000313" key="1">
    <source>
        <dbReference type="EMBL" id="JAH33247.1"/>
    </source>
</evidence>
<organism evidence="1">
    <name type="scientific">Anguilla anguilla</name>
    <name type="common">European freshwater eel</name>
    <name type="synonym">Muraena anguilla</name>
    <dbReference type="NCBI Taxonomy" id="7936"/>
    <lineage>
        <taxon>Eukaryota</taxon>
        <taxon>Metazoa</taxon>
        <taxon>Chordata</taxon>
        <taxon>Craniata</taxon>
        <taxon>Vertebrata</taxon>
        <taxon>Euteleostomi</taxon>
        <taxon>Actinopterygii</taxon>
        <taxon>Neopterygii</taxon>
        <taxon>Teleostei</taxon>
        <taxon>Anguilliformes</taxon>
        <taxon>Anguillidae</taxon>
        <taxon>Anguilla</taxon>
    </lineage>
</organism>
<protein>
    <submittedName>
        <fullName evidence="1">Uncharacterized protein</fullName>
    </submittedName>
</protein>
<sequence length="11" mass="1165">MQCVSVSLISV</sequence>
<proteinExistence type="predicted"/>